<keyword evidence="4" id="KW-1185">Reference proteome</keyword>
<accession>A0A4S8N0B4</accession>
<keyword evidence="1" id="KW-0175">Coiled coil</keyword>
<feature type="region of interest" description="Disordered" evidence="2">
    <location>
        <begin position="253"/>
        <end position="289"/>
    </location>
</feature>
<feature type="compositionally biased region" description="Polar residues" evidence="2">
    <location>
        <begin position="378"/>
        <end position="400"/>
    </location>
</feature>
<feature type="compositionally biased region" description="Basic and acidic residues" evidence="2">
    <location>
        <begin position="510"/>
        <end position="524"/>
    </location>
</feature>
<dbReference type="OrthoDB" id="10642054at2759"/>
<sequence length="696" mass="78470">MNIDNLSPPCTHTFSKLTFVSTLTMNSASHPAGYAMPGPTVHPIPNAIPASNHSDHTRAASISILTGIMNDKTQEINRLRTENATLQADKSRLQHKVKELEERCTIWQSENLQLWDDNTRLNQYLTSTGKAGQHVPVHYANRIKVLENKLMAVTQEGKNLLQKHKETVAWLSLPSEDRVKKLWDDYQLLRHEYNVVHQKMMSYKDLLDDGVRRGIYRYLPDQNQVKTHLIFATGVSESFVCLQQSQSNHTISPTQLHPVHVHPRPHSQFNSPREGHAHTAPPNPHLPHVLPELAANAASNQYPYINSTSQTPGTPIADARTDIRPPNNTYKPSTFHSQPPSPRTDIHPPNTYKPSTFHSQPPSPQHSNQSFEQYPVLPTQNINSSGHVYSPIQSSPTHTTHVFALPTPHPPAYVPQFARPSPQQKDHPNVPVRSPERRNYTIPPTPPQSHKSMTPEESCPAVVKRNDSPVPLGDPTPPQQYENRMYTFPMVPINVSETAPRLKRPSLSMEPHEPESPKRARLDSGNHTILPNEKASPDKIVDIDHETTFPNPKENTSEESQILVAEPIRHQEVVTTEEPQLTVSEKMDEGQGKRAGLEMQSEEDIESDEEPLRGPDGLFEEMDVVDWLLVGTAEDEDYGEDGVKICVLCRERVKSKQTVPQYQFVHPTDDELLSHFRTHHNTAFSSARKEGPTYVS</sequence>
<name>A0A4S8N0B4_DENBC</name>
<dbReference type="EMBL" id="ML179035">
    <property type="protein sequence ID" value="THV08294.1"/>
    <property type="molecule type" value="Genomic_DNA"/>
</dbReference>
<reference evidence="3 4" key="1">
    <citation type="journal article" date="2019" name="Nat. Ecol. Evol.">
        <title>Megaphylogeny resolves global patterns of mushroom evolution.</title>
        <authorList>
            <person name="Varga T."/>
            <person name="Krizsan K."/>
            <person name="Foldi C."/>
            <person name="Dima B."/>
            <person name="Sanchez-Garcia M."/>
            <person name="Sanchez-Ramirez S."/>
            <person name="Szollosi G.J."/>
            <person name="Szarkandi J.G."/>
            <person name="Papp V."/>
            <person name="Albert L."/>
            <person name="Andreopoulos W."/>
            <person name="Angelini C."/>
            <person name="Antonin V."/>
            <person name="Barry K.W."/>
            <person name="Bougher N.L."/>
            <person name="Buchanan P."/>
            <person name="Buyck B."/>
            <person name="Bense V."/>
            <person name="Catcheside P."/>
            <person name="Chovatia M."/>
            <person name="Cooper J."/>
            <person name="Damon W."/>
            <person name="Desjardin D."/>
            <person name="Finy P."/>
            <person name="Geml J."/>
            <person name="Haridas S."/>
            <person name="Hughes K."/>
            <person name="Justo A."/>
            <person name="Karasinski D."/>
            <person name="Kautmanova I."/>
            <person name="Kiss B."/>
            <person name="Kocsube S."/>
            <person name="Kotiranta H."/>
            <person name="LaButti K.M."/>
            <person name="Lechner B.E."/>
            <person name="Liimatainen K."/>
            <person name="Lipzen A."/>
            <person name="Lukacs Z."/>
            <person name="Mihaltcheva S."/>
            <person name="Morgado L.N."/>
            <person name="Niskanen T."/>
            <person name="Noordeloos M.E."/>
            <person name="Ohm R.A."/>
            <person name="Ortiz-Santana B."/>
            <person name="Ovrebo C."/>
            <person name="Racz N."/>
            <person name="Riley R."/>
            <person name="Savchenko A."/>
            <person name="Shiryaev A."/>
            <person name="Soop K."/>
            <person name="Spirin V."/>
            <person name="Szebenyi C."/>
            <person name="Tomsovsky M."/>
            <person name="Tulloss R.E."/>
            <person name="Uehling J."/>
            <person name="Grigoriev I.V."/>
            <person name="Vagvolgyi C."/>
            <person name="Papp T."/>
            <person name="Martin F.M."/>
            <person name="Miettinen O."/>
            <person name="Hibbett D.S."/>
            <person name="Nagy L.G."/>
        </authorList>
    </citation>
    <scope>NUCLEOTIDE SEQUENCE [LARGE SCALE GENOMIC DNA]</scope>
    <source>
        <strain evidence="3 4">CBS 962.96</strain>
    </source>
</reference>
<feature type="coiled-coil region" evidence="1">
    <location>
        <begin position="69"/>
        <end position="110"/>
    </location>
</feature>
<proteinExistence type="predicted"/>
<organism evidence="3 4">
    <name type="scientific">Dendrothele bispora (strain CBS 962.96)</name>
    <dbReference type="NCBI Taxonomy" id="1314807"/>
    <lineage>
        <taxon>Eukaryota</taxon>
        <taxon>Fungi</taxon>
        <taxon>Dikarya</taxon>
        <taxon>Basidiomycota</taxon>
        <taxon>Agaricomycotina</taxon>
        <taxon>Agaricomycetes</taxon>
        <taxon>Agaricomycetidae</taxon>
        <taxon>Agaricales</taxon>
        <taxon>Agaricales incertae sedis</taxon>
        <taxon>Dendrothele</taxon>
    </lineage>
</organism>
<feature type="compositionally biased region" description="Basic and acidic residues" evidence="2">
    <location>
        <begin position="424"/>
        <end position="439"/>
    </location>
</feature>
<feature type="region of interest" description="Disordered" evidence="2">
    <location>
        <begin position="500"/>
        <end position="533"/>
    </location>
</feature>
<feature type="region of interest" description="Disordered" evidence="2">
    <location>
        <begin position="303"/>
        <end position="480"/>
    </location>
</feature>
<gene>
    <name evidence="3" type="ORF">K435DRAFT_6369</name>
</gene>
<feature type="compositionally biased region" description="Acidic residues" evidence="2">
    <location>
        <begin position="600"/>
        <end position="609"/>
    </location>
</feature>
<evidence type="ECO:0000313" key="4">
    <source>
        <dbReference type="Proteomes" id="UP000297245"/>
    </source>
</evidence>
<evidence type="ECO:0000313" key="3">
    <source>
        <dbReference type="EMBL" id="THV08294.1"/>
    </source>
</evidence>
<evidence type="ECO:0000256" key="2">
    <source>
        <dbReference type="SAM" id="MobiDB-lite"/>
    </source>
</evidence>
<evidence type="ECO:0000256" key="1">
    <source>
        <dbReference type="SAM" id="Coils"/>
    </source>
</evidence>
<dbReference type="AlphaFoldDB" id="A0A4S8N0B4"/>
<dbReference type="Proteomes" id="UP000297245">
    <property type="component" value="Unassembled WGS sequence"/>
</dbReference>
<protein>
    <submittedName>
        <fullName evidence="3">Uncharacterized protein</fullName>
    </submittedName>
</protein>
<feature type="region of interest" description="Disordered" evidence="2">
    <location>
        <begin position="585"/>
        <end position="616"/>
    </location>
</feature>
<feature type="compositionally biased region" description="Polar residues" evidence="2">
    <location>
        <begin position="326"/>
        <end position="338"/>
    </location>
</feature>
<feature type="compositionally biased region" description="Low complexity" evidence="2">
    <location>
        <begin position="354"/>
        <end position="371"/>
    </location>
</feature>
<feature type="compositionally biased region" description="Polar residues" evidence="2">
    <location>
        <begin position="303"/>
        <end position="313"/>
    </location>
</feature>
<feature type="compositionally biased region" description="Basic and acidic residues" evidence="2">
    <location>
        <begin position="585"/>
        <end position="596"/>
    </location>
</feature>